<protein>
    <submittedName>
        <fullName evidence="1">Uncharacterized protein</fullName>
    </submittedName>
</protein>
<name>A0A564ZD79_HYMDI</name>
<evidence type="ECO:0000313" key="1">
    <source>
        <dbReference type="EMBL" id="VUZ57461.1"/>
    </source>
</evidence>
<keyword evidence="2" id="KW-1185">Reference proteome</keyword>
<organism evidence="1 2">
    <name type="scientific">Hymenolepis diminuta</name>
    <name type="common">Rat tapeworm</name>
    <dbReference type="NCBI Taxonomy" id="6216"/>
    <lineage>
        <taxon>Eukaryota</taxon>
        <taxon>Metazoa</taxon>
        <taxon>Spiralia</taxon>
        <taxon>Lophotrochozoa</taxon>
        <taxon>Platyhelminthes</taxon>
        <taxon>Cestoda</taxon>
        <taxon>Eucestoda</taxon>
        <taxon>Cyclophyllidea</taxon>
        <taxon>Hymenolepididae</taxon>
        <taxon>Hymenolepis</taxon>
    </lineage>
</organism>
<sequence length="81" mass="8765">YTYKLKLLKGISRAIEYSGKCGYDTDTNGAGAGVSAEGSHPMSLVLIVLTIIHLLETLSSPQLLLSHYFGRSLANFGDNLY</sequence>
<feature type="non-terminal residue" evidence="1">
    <location>
        <position position="1"/>
    </location>
</feature>
<accession>A0A564ZD79</accession>
<dbReference type="Proteomes" id="UP000321570">
    <property type="component" value="Unassembled WGS sequence"/>
</dbReference>
<reference evidence="1 2" key="1">
    <citation type="submission" date="2019-07" db="EMBL/GenBank/DDBJ databases">
        <authorList>
            <person name="Jastrzebski P J."/>
            <person name="Paukszto L."/>
            <person name="Jastrzebski P J."/>
        </authorList>
    </citation>
    <scope>NUCLEOTIDE SEQUENCE [LARGE SCALE GENOMIC DNA]</scope>
    <source>
        <strain evidence="1 2">WMS-il1</strain>
    </source>
</reference>
<proteinExistence type="predicted"/>
<dbReference type="EMBL" id="CABIJS010000719">
    <property type="protein sequence ID" value="VUZ57461.1"/>
    <property type="molecule type" value="Genomic_DNA"/>
</dbReference>
<dbReference type="AlphaFoldDB" id="A0A564ZD79"/>
<gene>
    <name evidence="1" type="ORF">WMSIL1_LOCUS15157</name>
</gene>
<evidence type="ECO:0000313" key="2">
    <source>
        <dbReference type="Proteomes" id="UP000321570"/>
    </source>
</evidence>